<accession>A0ABT5A9F3</accession>
<evidence type="ECO:0000256" key="4">
    <source>
        <dbReference type="ARBA" id="ARBA00023172"/>
    </source>
</evidence>
<reference evidence="7 8" key="1">
    <citation type="submission" date="2023-01" db="EMBL/GenBank/DDBJ databases">
        <title>Genomes from the Australian National Cyanobacteria Reference Collection.</title>
        <authorList>
            <person name="Willis A."/>
            <person name="Lee E.M.F."/>
        </authorList>
    </citation>
    <scope>NUCLEOTIDE SEQUENCE [LARGE SCALE GENOMIC DNA]</scope>
    <source>
        <strain evidence="7 8">CS-537/01</strain>
    </source>
</reference>
<dbReference type="InterPro" id="IPR010095">
    <property type="entry name" value="Cas12f1-like_TNB"/>
</dbReference>
<name>A0ABT5A9F3_9CYAN</name>
<protein>
    <submittedName>
        <fullName evidence="7">Transposase</fullName>
    </submittedName>
</protein>
<evidence type="ECO:0000313" key="8">
    <source>
        <dbReference type="Proteomes" id="UP001212123"/>
    </source>
</evidence>
<keyword evidence="8" id="KW-1185">Reference proteome</keyword>
<evidence type="ECO:0000256" key="3">
    <source>
        <dbReference type="ARBA" id="ARBA00023125"/>
    </source>
</evidence>
<comment type="similarity">
    <text evidence="1">In the C-terminal section; belongs to the transposase 35 family.</text>
</comment>
<gene>
    <name evidence="7" type="ORF">PN492_18890</name>
</gene>
<dbReference type="Pfam" id="PF07282">
    <property type="entry name" value="Cas12f1-like_TNB"/>
    <property type="match status" value="1"/>
</dbReference>
<evidence type="ECO:0000259" key="6">
    <source>
        <dbReference type="Pfam" id="PF07282"/>
    </source>
</evidence>
<dbReference type="InterPro" id="IPR001959">
    <property type="entry name" value="Transposase"/>
</dbReference>
<keyword evidence="3" id="KW-0238">DNA-binding</keyword>
<feature type="domain" description="Probable transposase IS891/IS1136/IS1341" evidence="5">
    <location>
        <begin position="165"/>
        <end position="280"/>
    </location>
</feature>
<evidence type="ECO:0000256" key="1">
    <source>
        <dbReference type="ARBA" id="ARBA00008761"/>
    </source>
</evidence>
<keyword evidence="4" id="KW-0233">DNA recombination</keyword>
<evidence type="ECO:0000259" key="5">
    <source>
        <dbReference type="Pfam" id="PF01385"/>
    </source>
</evidence>
<evidence type="ECO:0000256" key="2">
    <source>
        <dbReference type="ARBA" id="ARBA00022578"/>
    </source>
</evidence>
<keyword evidence="2" id="KW-0815">Transposition</keyword>
<dbReference type="Pfam" id="PF01385">
    <property type="entry name" value="OrfB_IS605"/>
    <property type="match status" value="1"/>
</dbReference>
<proteinExistence type="inferred from homology"/>
<dbReference type="NCBIfam" id="TIGR01766">
    <property type="entry name" value="IS200/IS605 family accessory protein TnpB-like domain"/>
    <property type="match status" value="1"/>
</dbReference>
<dbReference type="RefSeq" id="WP_271791795.1">
    <property type="nucleotide sequence ID" value="NZ_JAQMTU010000121.1"/>
</dbReference>
<dbReference type="EMBL" id="JAQMTU010000121">
    <property type="protein sequence ID" value="MDB9488590.1"/>
    <property type="molecule type" value="Genomic_DNA"/>
</dbReference>
<dbReference type="Proteomes" id="UP001212123">
    <property type="component" value="Unassembled WGS sequence"/>
</dbReference>
<feature type="domain" description="Cas12f1-like TNB" evidence="6">
    <location>
        <begin position="295"/>
        <end position="356"/>
    </location>
</feature>
<evidence type="ECO:0000313" key="7">
    <source>
        <dbReference type="EMBL" id="MDB9488590.1"/>
    </source>
</evidence>
<dbReference type="NCBIfam" id="NF040570">
    <property type="entry name" value="guided_TnpB"/>
    <property type="match status" value="1"/>
</dbReference>
<comment type="caution">
    <text evidence="7">The sequence shown here is derived from an EMBL/GenBank/DDBJ whole genome shotgun (WGS) entry which is preliminary data.</text>
</comment>
<organism evidence="7 8">
    <name type="scientific">Dolichospermum circinale CS-537/01</name>
    <dbReference type="NCBI Taxonomy" id="3021739"/>
    <lineage>
        <taxon>Bacteria</taxon>
        <taxon>Bacillati</taxon>
        <taxon>Cyanobacteriota</taxon>
        <taxon>Cyanophyceae</taxon>
        <taxon>Nostocales</taxon>
        <taxon>Aphanizomenonaceae</taxon>
        <taxon>Dolichospermum</taxon>
        <taxon>Dolichospermum circinale</taxon>
    </lineage>
</organism>
<sequence length="429" mass="49068">MIVFEFKAKGTKQQYQKIAQAIRITQFIRNKCLRFWMDNQNVKYYDLNKYTAVLANEFDFADKLNSMARQSAAERTAFAIKRFFDNCKAKVPGKKGYPRFQKNNRSVEYKTSGWKLLNDRKHITFKDKCGIGQLKLIGTWDLHFYQIKQIKRVRIVKRSDGYYIQFCVDAERNIDINATGKTVGLDVGLNSFYTDSQGDKVDNLRYLRKSEKSLKRLHKKVSRKNKGSNNRKKAINRLGRKHLQVSRQRKDFAIKTALCVVKSNDLVAFEKLQVKNMVKNSKLAKSISDAGCSLFTQWLEYFGKVYGRVVVSVAPQYTSQNCSNCGEIVRKSLSVRTHVCKCGCILDRDHNAAINILAKALRQSGYNLSTVGRKETNNACGEITLCSDLVTSLSKVTHGNKNPRPSIGRGASNLIVPIIQFFWKSYPEI</sequence>